<dbReference type="HOGENOM" id="CLU_046006_2_2_9"/>
<dbReference type="PROSITE" id="PS51819">
    <property type="entry name" value="VOC"/>
    <property type="match status" value="1"/>
</dbReference>
<dbReference type="InterPro" id="IPR037523">
    <property type="entry name" value="VOC_core"/>
</dbReference>
<dbReference type="InterPro" id="IPR004360">
    <property type="entry name" value="Glyas_Fos-R_dOase_dom"/>
</dbReference>
<keyword evidence="2" id="KW-0223">Dioxygenase</keyword>
<feature type="domain" description="VOC" evidence="1">
    <location>
        <begin position="4"/>
        <end position="147"/>
    </location>
</feature>
<dbReference type="AlphaFoldDB" id="F2JM44"/>
<dbReference type="SUPFAM" id="SSF54593">
    <property type="entry name" value="Glyoxalase/Bleomycin resistance protein/Dihydroxybiphenyl dioxygenase"/>
    <property type="match status" value="1"/>
</dbReference>
<accession>F2JM44</accession>
<dbReference type="Pfam" id="PF00903">
    <property type="entry name" value="Glyoxalase"/>
    <property type="match status" value="1"/>
</dbReference>
<evidence type="ECO:0000313" key="2">
    <source>
        <dbReference type="EMBL" id="ADZ85824.1"/>
    </source>
</evidence>
<dbReference type="GO" id="GO:0051213">
    <property type="term" value="F:dioxygenase activity"/>
    <property type="evidence" value="ECO:0007669"/>
    <property type="project" value="UniProtKB-KW"/>
</dbReference>
<keyword evidence="2" id="KW-0560">Oxidoreductase</keyword>
<reference evidence="2 3" key="1">
    <citation type="journal article" date="2011" name="J. Bacteriol.">
        <title>Complete genome sequence of the cellulose-degrading bacterium Cellulosilyticum lentocellum.</title>
        <authorList>
            <consortium name="US DOE Joint Genome Institute"/>
            <person name="Miller D.A."/>
            <person name="Suen G."/>
            <person name="Bruce D."/>
            <person name="Copeland A."/>
            <person name="Cheng J.F."/>
            <person name="Detter C."/>
            <person name="Goodwin L.A."/>
            <person name="Han C.S."/>
            <person name="Hauser L.J."/>
            <person name="Land M.L."/>
            <person name="Lapidus A."/>
            <person name="Lucas S."/>
            <person name="Meincke L."/>
            <person name="Pitluck S."/>
            <person name="Tapia R."/>
            <person name="Teshima H."/>
            <person name="Woyke T."/>
            <person name="Fox B.G."/>
            <person name="Angert E.R."/>
            <person name="Currie C.R."/>
        </authorList>
    </citation>
    <scope>NUCLEOTIDE SEQUENCE [LARGE SCALE GENOMIC DNA]</scope>
    <source>
        <strain evidence="3">ATCC 49066 / DSM 5427 / NCIMB 11756 / RHM5</strain>
    </source>
</reference>
<sequence>MGIKYVHTNIIARDWEAVARFYIEVFECKPYGPERDLSGAWIEQMTGVENVKVRGMHLSLPGYEAGPTLEIFSYEPEGEHQERHISKQGFGHLAFHVDNVEEVLKKVLAHGGKQYGEVIIKEYETLGVLTAVYISDPEGNLIEVQNWSR</sequence>
<gene>
    <name evidence="2" type="ordered locus">Clole_4152</name>
</gene>
<dbReference type="Proteomes" id="UP000008467">
    <property type="component" value="Chromosome"/>
</dbReference>
<name>F2JM44_CELLD</name>
<dbReference type="InterPro" id="IPR029068">
    <property type="entry name" value="Glyas_Bleomycin-R_OHBP_Dase"/>
</dbReference>
<proteinExistence type="predicted"/>
<protein>
    <submittedName>
        <fullName evidence="2">Glyoxalase/bleomycin resistance protein/dioxygenase</fullName>
    </submittedName>
</protein>
<dbReference type="RefSeq" id="WP_013659095.1">
    <property type="nucleotide sequence ID" value="NC_015275.1"/>
</dbReference>
<dbReference type="EMBL" id="CP002582">
    <property type="protein sequence ID" value="ADZ85824.1"/>
    <property type="molecule type" value="Genomic_DNA"/>
</dbReference>
<dbReference type="eggNOG" id="COG0346">
    <property type="taxonomic scope" value="Bacteria"/>
</dbReference>
<organism evidence="2 3">
    <name type="scientific">Cellulosilyticum lentocellum (strain ATCC 49066 / DSM 5427 / NCIMB 11756 / RHM5)</name>
    <name type="common">Clostridium lentocellum</name>
    <dbReference type="NCBI Taxonomy" id="642492"/>
    <lineage>
        <taxon>Bacteria</taxon>
        <taxon>Bacillati</taxon>
        <taxon>Bacillota</taxon>
        <taxon>Clostridia</taxon>
        <taxon>Lachnospirales</taxon>
        <taxon>Cellulosilyticaceae</taxon>
        <taxon>Cellulosilyticum</taxon>
    </lineage>
</organism>
<dbReference type="STRING" id="642492.Clole_4152"/>
<evidence type="ECO:0000259" key="1">
    <source>
        <dbReference type="PROSITE" id="PS51819"/>
    </source>
</evidence>
<evidence type="ECO:0000313" key="3">
    <source>
        <dbReference type="Proteomes" id="UP000008467"/>
    </source>
</evidence>
<dbReference type="Gene3D" id="3.10.180.10">
    <property type="entry name" value="2,3-Dihydroxybiphenyl 1,2-Dioxygenase, domain 1"/>
    <property type="match status" value="1"/>
</dbReference>
<dbReference type="KEGG" id="cle:Clole_4152"/>
<keyword evidence="3" id="KW-1185">Reference proteome</keyword>